<feature type="region of interest" description="Disordered" evidence="1">
    <location>
        <begin position="262"/>
        <end position="293"/>
    </location>
</feature>
<proteinExistence type="predicted"/>
<dbReference type="GeneID" id="139034124"/>
<feature type="region of interest" description="Disordered" evidence="1">
    <location>
        <begin position="383"/>
        <end position="411"/>
    </location>
</feature>
<feature type="region of interest" description="Disordered" evidence="1">
    <location>
        <begin position="443"/>
        <end position="462"/>
    </location>
</feature>
<sequence>MYVITTLPSTVKCQRIAQDLFAQRDSRWKGPELLLALRAALASGTLWNAAVWLLENTFTHENCGIFAAAAKSLQSCPTLRPHRRQPTRLLCPWDSPGKNAGVGCHFPVQCMIVKSGAGIWLSCDITTLERCKFFLRPEAGPSRLWPTSSFSKRWRLLATSTGAPRNSVRDGLAHLTDSDLCMAEWYRSSFGPNLTELAGSLTLALRVKAASELSLRGLIRKEVVRGLERCRALLKVGEARVGEGTSASASVLGVLTCRVTGGRPPARGRGPTEDSGSFSGPAPRCPRGLDGRPTEAGCSRAWGRLHLEAGVFLKTVAFSDTILFSETLALSGTALFPETALSSSTAIFWDTEHLLGLGVSGSRLASGSTVFAADGFLEPAGALPARPASSAEPRSGLSLRPDGDGTCTSGAGGGSLASGGAGTGASQRLCLLSCRILRTAQTSSSSLGSGAGGRGPSASSTLSSLSGRRVLVVCGEAQVPVSPPAFSLLFLLVLQGPRARLDRAAQIFLLTDMPPDRRASRPPAPGRIRGRFASLAWAAAGIRPSCIY</sequence>
<keyword evidence="2" id="KW-1185">Reference proteome</keyword>
<evidence type="ECO:0000256" key="1">
    <source>
        <dbReference type="SAM" id="MobiDB-lite"/>
    </source>
</evidence>
<evidence type="ECO:0000313" key="2">
    <source>
        <dbReference type="Proteomes" id="UP001652640"/>
    </source>
</evidence>
<accession>A0ABM4HYG4</accession>
<dbReference type="Proteomes" id="UP001652640">
    <property type="component" value="Unplaced"/>
</dbReference>
<organism evidence="2 3">
    <name type="scientific">Odocoileus virginianus</name>
    <name type="common">White-tailed deer</name>
    <dbReference type="NCBI Taxonomy" id="9874"/>
    <lineage>
        <taxon>Eukaryota</taxon>
        <taxon>Metazoa</taxon>
        <taxon>Chordata</taxon>
        <taxon>Craniata</taxon>
        <taxon>Vertebrata</taxon>
        <taxon>Euteleostomi</taxon>
        <taxon>Mammalia</taxon>
        <taxon>Eutheria</taxon>
        <taxon>Laurasiatheria</taxon>
        <taxon>Artiodactyla</taxon>
        <taxon>Ruminantia</taxon>
        <taxon>Pecora</taxon>
        <taxon>Cervidae</taxon>
        <taxon>Odocoileinae</taxon>
        <taxon>Odocoileus</taxon>
    </lineage>
</organism>
<protein>
    <submittedName>
        <fullName evidence="3">Uncharacterized protein</fullName>
    </submittedName>
</protein>
<name>A0ABM4HYG4_ODOVR</name>
<gene>
    <name evidence="3" type="primary">LOC139034124</name>
</gene>
<reference evidence="3" key="1">
    <citation type="submission" date="2025-08" db="UniProtKB">
        <authorList>
            <consortium name="RefSeq"/>
        </authorList>
    </citation>
    <scope>IDENTIFICATION</scope>
    <source>
        <tissue evidence="3">Tongue muscle</tissue>
    </source>
</reference>
<evidence type="ECO:0000313" key="3">
    <source>
        <dbReference type="RefSeq" id="XP_070320606.1"/>
    </source>
</evidence>
<dbReference type="RefSeq" id="XP_070320606.1">
    <property type="nucleotide sequence ID" value="XM_070464505.1"/>
</dbReference>